<protein>
    <submittedName>
        <fullName evidence="1">VIR protein</fullName>
    </submittedName>
</protein>
<dbReference type="Proteomes" id="UP000196402">
    <property type="component" value="Chromosome 3"/>
</dbReference>
<evidence type="ECO:0000313" key="1">
    <source>
        <dbReference type="EMBL" id="SCO65516.1"/>
    </source>
</evidence>
<dbReference type="AlphaFoldDB" id="A0A1G4GSE1"/>
<dbReference type="VEuPathDB" id="PlasmoDB:PVX_005040"/>
<reference evidence="1 2" key="1">
    <citation type="submission" date="2016-07" db="EMBL/GenBank/DDBJ databases">
        <authorList>
            <consortium name="Pathogen Informatics"/>
        </authorList>
    </citation>
    <scope>NUCLEOTIDE SEQUENCE [LARGE SCALE GENOMIC DNA]</scope>
</reference>
<evidence type="ECO:0000313" key="2">
    <source>
        <dbReference type="Proteomes" id="UP000196402"/>
    </source>
</evidence>
<gene>
    <name evidence="1" type="ORF">PVT01_030033100</name>
</gene>
<dbReference type="VEuPathDB" id="PlasmoDB:PVW1_030029900"/>
<name>A0A1G4GSE1_PLAVI</name>
<accession>A0A1G4GSE1</accession>
<organism evidence="1 2">
    <name type="scientific">Plasmodium vivax</name>
    <name type="common">malaria parasite P. vivax</name>
    <dbReference type="NCBI Taxonomy" id="5855"/>
    <lineage>
        <taxon>Eukaryota</taxon>
        <taxon>Sar</taxon>
        <taxon>Alveolata</taxon>
        <taxon>Apicomplexa</taxon>
        <taxon>Aconoidasida</taxon>
        <taxon>Haemosporida</taxon>
        <taxon>Plasmodiidae</taxon>
        <taxon>Plasmodium</taxon>
        <taxon>Plasmodium (Plasmodium)</taxon>
    </lineage>
</organism>
<dbReference type="VEuPathDB" id="PlasmoDB:PVP01_0004310"/>
<dbReference type="VEuPathDB" id="PlasmoDB:PVPAM_030027200"/>
<proteinExistence type="predicted"/>
<dbReference type="EMBL" id="LT615241">
    <property type="protein sequence ID" value="SCO65516.1"/>
    <property type="molecule type" value="Genomic_DNA"/>
</dbReference>
<sequence length="389" mass="44990">MVHVQFESSKVCTRSNFGTCVEVFDSVTNHVDKITKKLNKEKSADSFIGDCRELNDYLTRNRSDCNQCYGHSYQGTTNIDAAVKIYLETVTKFGGCPHPFTSEDAERIKLISDIEKFCEEKKGYIEDIKLLRNQCYAKQECSNSEPYKTKCSTYLKWLKERKTYFLDKKEQITHLKEKNNPRIKLTLNCDVTDTATFENKEDICHEVKSKVPELEHIFLDGHVVDDINGENMRHFTSLPPPPGDLKYITVPNSFNNESGQTDNLLQSGNSINSETSRYERYYKILEPTITGFPIPQIFEKTLPPLKYLLPPKLLPHQENLTPKEYPPLDFFDNDHEMFLPLPEFRSRSHLNRNKNKKRKEAHDKINRVLIGLQSPVNDNVNLIYGGFSS</sequence>